<dbReference type="SUPFAM" id="SSF52172">
    <property type="entry name" value="CheY-like"/>
    <property type="match status" value="1"/>
</dbReference>
<dbReference type="GO" id="GO:0000156">
    <property type="term" value="F:phosphorelay response regulator activity"/>
    <property type="evidence" value="ECO:0007669"/>
    <property type="project" value="InterPro"/>
</dbReference>
<evidence type="ECO:0000313" key="4">
    <source>
        <dbReference type="EMBL" id="RCR68521.1"/>
    </source>
</evidence>
<evidence type="ECO:0000259" key="2">
    <source>
        <dbReference type="PROSITE" id="PS50110"/>
    </source>
</evidence>
<keyword evidence="4" id="KW-0238">DNA-binding</keyword>
<dbReference type="EMBL" id="QOWE01000012">
    <property type="protein sequence ID" value="RCR68521.1"/>
    <property type="molecule type" value="Genomic_DNA"/>
</dbReference>
<sequence length="259" mass="29915">MNVLIIEDEKLTAQRLENLLHTYDPTIRVLAQIPSVAETVRWFETHPMADLDLVFMDIHLEDDLGFRIIEQVKLTTPIVFTTAYDEYTLQAFKANSIDYLLKPIDYDELVAAIEKYKSFRWAFSEPTPPLPDFSAVLNLLGQARPTAYKERFMITVGTKIRSIETATIAYYFFEAKATFLTTRDGQNFSIEYSLDKLVNLLDPRQFFRVNRSFLVSLPAIRTIHAFSGGKLKLELEPKARQEVFVSGDRITDFKVWLGR</sequence>
<dbReference type="AlphaFoldDB" id="A0A368JQS4"/>
<dbReference type="Pfam" id="PF00072">
    <property type="entry name" value="Response_reg"/>
    <property type="match status" value="1"/>
</dbReference>
<dbReference type="Gene3D" id="2.40.50.1020">
    <property type="entry name" value="LytTr DNA-binding domain"/>
    <property type="match status" value="1"/>
</dbReference>
<gene>
    <name evidence="4" type="ORF">DUE52_15490</name>
</gene>
<dbReference type="InterPro" id="IPR001789">
    <property type="entry name" value="Sig_transdc_resp-reg_receiver"/>
</dbReference>
<feature type="domain" description="HTH LytTR-type" evidence="3">
    <location>
        <begin position="152"/>
        <end position="223"/>
    </location>
</feature>
<dbReference type="PANTHER" id="PTHR37299">
    <property type="entry name" value="TRANSCRIPTIONAL REGULATOR-RELATED"/>
    <property type="match status" value="1"/>
</dbReference>
<feature type="modified residue" description="4-aspartylphosphate" evidence="1">
    <location>
        <position position="57"/>
    </location>
</feature>
<keyword evidence="5" id="KW-1185">Reference proteome</keyword>
<dbReference type="Proteomes" id="UP000253383">
    <property type="component" value="Unassembled WGS sequence"/>
</dbReference>
<dbReference type="PANTHER" id="PTHR37299:SF1">
    <property type="entry name" value="STAGE 0 SPORULATION PROTEIN A HOMOLOG"/>
    <property type="match status" value="1"/>
</dbReference>
<proteinExistence type="predicted"/>
<dbReference type="GO" id="GO:0003677">
    <property type="term" value="F:DNA binding"/>
    <property type="evidence" value="ECO:0007669"/>
    <property type="project" value="UniProtKB-KW"/>
</dbReference>
<dbReference type="Gene3D" id="3.40.50.2300">
    <property type="match status" value="1"/>
</dbReference>
<keyword evidence="1" id="KW-0597">Phosphoprotein</keyword>
<dbReference type="Pfam" id="PF04397">
    <property type="entry name" value="LytTR"/>
    <property type="match status" value="1"/>
</dbReference>
<dbReference type="PROSITE" id="PS50930">
    <property type="entry name" value="HTH_LYTTR"/>
    <property type="match status" value="1"/>
</dbReference>
<dbReference type="RefSeq" id="WP_114406940.1">
    <property type="nucleotide sequence ID" value="NZ_QOWE01000012.1"/>
</dbReference>
<organism evidence="4 5">
    <name type="scientific">Larkinella punicea</name>
    <dbReference type="NCBI Taxonomy" id="2315727"/>
    <lineage>
        <taxon>Bacteria</taxon>
        <taxon>Pseudomonadati</taxon>
        <taxon>Bacteroidota</taxon>
        <taxon>Cytophagia</taxon>
        <taxon>Cytophagales</taxon>
        <taxon>Spirosomataceae</taxon>
        <taxon>Larkinella</taxon>
    </lineage>
</organism>
<dbReference type="InterPro" id="IPR011006">
    <property type="entry name" value="CheY-like_superfamily"/>
</dbReference>
<dbReference type="InterPro" id="IPR007492">
    <property type="entry name" value="LytTR_DNA-bd_dom"/>
</dbReference>
<dbReference type="OrthoDB" id="646623at2"/>
<dbReference type="SMART" id="SM00850">
    <property type="entry name" value="LytTR"/>
    <property type="match status" value="1"/>
</dbReference>
<dbReference type="PROSITE" id="PS50110">
    <property type="entry name" value="RESPONSE_REGULATORY"/>
    <property type="match status" value="1"/>
</dbReference>
<comment type="caution">
    <text evidence="4">The sequence shown here is derived from an EMBL/GenBank/DDBJ whole genome shotgun (WGS) entry which is preliminary data.</text>
</comment>
<dbReference type="SMART" id="SM00448">
    <property type="entry name" value="REC"/>
    <property type="match status" value="1"/>
</dbReference>
<reference evidence="4 5" key="1">
    <citation type="submission" date="2018-07" db="EMBL/GenBank/DDBJ databases">
        <title>Genome analysis of Larkinella rosea.</title>
        <authorList>
            <person name="Zhou Z."/>
            <person name="Wang G."/>
        </authorList>
    </citation>
    <scope>NUCLEOTIDE SEQUENCE [LARGE SCALE GENOMIC DNA]</scope>
    <source>
        <strain evidence="5">zzj9</strain>
    </source>
</reference>
<name>A0A368JQS4_9BACT</name>
<evidence type="ECO:0000313" key="5">
    <source>
        <dbReference type="Proteomes" id="UP000253383"/>
    </source>
</evidence>
<protein>
    <submittedName>
        <fullName evidence="4">DNA-binding response regulator</fullName>
    </submittedName>
</protein>
<dbReference type="InterPro" id="IPR046947">
    <property type="entry name" value="LytR-like"/>
</dbReference>
<feature type="domain" description="Response regulatory" evidence="2">
    <location>
        <begin position="2"/>
        <end position="117"/>
    </location>
</feature>
<evidence type="ECO:0000256" key="1">
    <source>
        <dbReference type="PROSITE-ProRule" id="PRU00169"/>
    </source>
</evidence>
<accession>A0A368JQS4</accession>
<evidence type="ECO:0000259" key="3">
    <source>
        <dbReference type="PROSITE" id="PS50930"/>
    </source>
</evidence>